<evidence type="ECO:0000256" key="4">
    <source>
        <dbReference type="PROSITE-ProRule" id="PRU00089"/>
    </source>
</evidence>
<keyword evidence="8" id="KW-1185">Reference proteome</keyword>
<dbReference type="PROSITE" id="PS00658">
    <property type="entry name" value="FORK_HEAD_2"/>
    <property type="match status" value="1"/>
</dbReference>
<organism evidence="7 8">
    <name type="scientific">Anopheles dirus</name>
    <dbReference type="NCBI Taxonomy" id="7168"/>
    <lineage>
        <taxon>Eukaryota</taxon>
        <taxon>Metazoa</taxon>
        <taxon>Ecdysozoa</taxon>
        <taxon>Arthropoda</taxon>
        <taxon>Hexapoda</taxon>
        <taxon>Insecta</taxon>
        <taxon>Pterygota</taxon>
        <taxon>Neoptera</taxon>
        <taxon>Endopterygota</taxon>
        <taxon>Diptera</taxon>
        <taxon>Nematocera</taxon>
        <taxon>Culicoidea</taxon>
        <taxon>Culicidae</taxon>
        <taxon>Anophelinae</taxon>
        <taxon>Anopheles</taxon>
    </lineage>
</organism>
<dbReference type="PANTHER" id="PTHR11829:SF388">
    <property type="entry name" value="FORK HEAD DOMAIN-CONTAINING PROTEIN L1-RELATED"/>
    <property type="match status" value="1"/>
</dbReference>
<dbReference type="STRING" id="7168.A0A182N7H6"/>
<proteinExistence type="predicted"/>
<dbReference type="InterPro" id="IPR036390">
    <property type="entry name" value="WH_DNA-bd_sf"/>
</dbReference>
<dbReference type="PRINTS" id="PR00053">
    <property type="entry name" value="FORKHEAD"/>
</dbReference>
<sequence>MLPYTSYAAAIQQIQNLNHELAMFSQHGGRYLQHPEHSAATLGNSYFGLNNWSLPFSFLKSVHRPEKPPFSYIALIAMAISSAPNQRLTLSGIYKYIMDNFPYYRENRQGWQNSIRHNLSLNDCFIKVPREKTSGGSKGSHGPPDDPSPNAGDAAGGGDNGNGGAGGGKGSYWMLDPSANDMFEQGNYRRRRTRRQRNAKLILNGHFQVGRTEERRKWASRGLSCASSRRALFTVSISVLFFLCAVCVFRSPQGPPFALAFASTGGGGGGGGVGPSVGEFMGGSTMVRHLPQVHGPVGGGRGAEDTDLHHLIVRNDLIQQSSSPGALLLGSGCYHRHPAAYVRGASSALLSGLAGDTADGTSLADKGGRDGPGERERWSPSGCHRSPCVDERADVSGELMDHSPNDTHSDGEYEHELKVLDSTGECNLSVRQQPTRSRKSDNCLSQQFFPPSVHFPAASLDALLLSELNDLRVRGCEMTSPFSYSPELHAHSANSGETFRTVSPDQTGFTSPQDGRQRTPASTPKAGRPAAPVSTTVSGRTANSHPGRESSIRVQGESPKAGTPERCLLHGTRVGGLKSSNFTIESIMRRD</sequence>
<evidence type="ECO:0000256" key="5">
    <source>
        <dbReference type="SAM" id="MobiDB-lite"/>
    </source>
</evidence>
<feature type="domain" description="Fork-head" evidence="6">
    <location>
        <begin position="67"/>
        <end position="193"/>
    </location>
</feature>
<dbReference type="EnsemblMetazoa" id="ADIR003600-RA">
    <property type="protein sequence ID" value="ADIR003600-PA"/>
    <property type="gene ID" value="ADIR003600"/>
</dbReference>
<feature type="compositionally biased region" description="Gly residues" evidence="5">
    <location>
        <begin position="154"/>
        <end position="170"/>
    </location>
</feature>
<name>A0A182N7H6_9DIPT</name>
<dbReference type="GO" id="GO:0000978">
    <property type="term" value="F:RNA polymerase II cis-regulatory region sequence-specific DNA binding"/>
    <property type="evidence" value="ECO:0007669"/>
    <property type="project" value="TreeGrafter"/>
</dbReference>
<evidence type="ECO:0000256" key="3">
    <source>
        <dbReference type="ARBA" id="ARBA00023242"/>
    </source>
</evidence>
<dbReference type="SMART" id="SM00339">
    <property type="entry name" value="FH"/>
    <property type="match status" value="1"/>
</dbReference>
<accession>A0A182N7H6</accession>
<dbReference type="PROSITE" id="PS00657">
    <property type="entry name" value="FORK_HEAD_1"/>
    <property type="match status" value="1"/>
</dbReference>
<feature type="region of interest" description="Disordered" evidence="5">
    <location>
        <begin position="481"/>
        <end position="567"/>
    </location>
</feature>
<evidence type="ECO:0000256" key="1">
    <source>
        <dbReference type="ARBA" id="ARBA00022473"/>
    </source>
</evidence>
<dbReference type="InterPro" id="IPR030456">
    <property type="entry name" value="TF_fork_head_CS_2"/>
</dbReference>
<dbReference type="SUPFAM" id="SSF46785">
    <property type="entry name" value="Winged helix' DNA-binding domain"/>
    <property type="match status" value="1"/>
</dbReference>
<dbReference type="InterPro" id="IPR018122">
    <property type="entry name" value="TF_fork_head_CS_1"/>
</dbReference>
<evidence type="ECO:0000256" key="2">
    <source>
        <dbReference type="ARBA" id="ARBA00023125"/>
    </source>
</evidence>
<dbReference type="Proteomes" id="UP000075884">
    <property type="component" value="Unassembled WGS sequence"/>
</dbReference>
<feature type="DNA-binding region" description="Fork-head" evidence="4">
    <location>
        <begin position="67"/>
        <end position="193"/>
    </location>
</feature>
<reference evidence="7" key="2">
    <citation type="submission" date="2020-05" db="UniProtKB">
        <authorList>
            <consortium name="EnsemblMetazoa"/>
        </authorList>
    </citation>
    <scope>IDENTIFICATION</scope>
    <source>
        <strain evidence="7">WRAIR2</strain>
    </source>
</reference>
<reference evidence="8" key="1">
    <citation type="submission" date="2013-03" db="EMBL/GenBank/DDBJ databases">
        <title>The Genome Sequence of Anopheles dirus WRAIR2.</title>
        <authorList>
            <consortium name="The Broad Institute Genomics Platform"/>
            <person name="Neafsey D.E."/>
            <person name="Walton C."/>
            <person name="Walker B."/>
            <person name="Young S.K."/>
            <person name="Zeng Q."/>
            <person name="Gargeya S."/>
            <person name="Fitzgerald M."/>
            <person name="Haas B."/>
            <person name="Abouelleil A."/>
            <person name="Allen A.W."/>
            <person name="Alvarado L."/>
            <person name="Arachchi H.M."/>
            <person name="Berlin A.M."/>
            <person name="Chapman S.B."/>
            <person name="Gainer-Dewar J."/>
            <person name="Goldberg J."/>
            <person name="Griggs A."/>
            <person name="Gujja S."/>
            <person name="Hansen M."/>
            <person name="Howarth C."/>
            <person name="Imamovic A."/>
            <person name="Ireland A."/>
            <person name="Larimer J."/>
            <person name="McCowan C."/>
            <person name="Murphy C."/>
            <person name="Pearson M."/>
            <person name="Poon T.W."/>
            <person name="Priest M."/>
            <person name="Roberts A."/>
            <person name="Saif S."/>
            <person name="Shea T."/>
            <person name="Sisk P."/>
            <person name="Sykes S."/>
            <person name="Wortman J."/>
            <person name="Nusbaum C."/>
            <person name="Birren B."/>
        </authorList>
    </citation>
    <scope>NUCLEOTIDE SEQUENCE [LARGE SCALE GENOMIC DNA]</scope>
    <source>
        <strain evidence="8">WRAIR2</strain>
    </source>
</reference>
<protein>
    <recommendedName>
        <fullName evidence="6">Fork-head domain-containing protein</fullName>
    </recommendedName>
</protein>
<dbReference type="AlphaFoldDB" id="A0A182N7H6"/>
<dbReference type="GO" id="GO:0000981">
    <property type="term" value="F:DNA-binding transcription factor activity, RNA polymerase II-specific"/>
    <property type="evidence" value="ECO:0007669"/>
    <property type="project" value="TreeGrafter"/>
</dbReference>
<feature type="compositionally biased region" description="Polar residues" evidence="5">
    <location>
        <begin position="533"/>
        <end position="544"/>
    </location>
</feature>
<keyword evidence="1" id="KW-0217">Developmental protein</keyword>
<evidence type="ECO:0000313" key="7">
    <source>
        <dbReference type="EnsemblMetazoa" id="ADIR003600-PA"/>
    </source>
</evidence>
<evidence type="ECO:0000259" key="6">
    <source>
        <dbReference type="PROSITE" id="PS50039"/>
    </source>
</evidence>
<feature type="region of interest" description="Disordered" evidence="5">
    <location>
        <begin position="355"/>
        <end position="389"/>
    </location>
</feature>
<dbReference type="VEuPathDB" id="VectorBase:ADIR003600"/>
<feature type="region of interest" description="Disordered" evidence="5">
    <location>
        <begin position="130"/>
        <end position="170"/>
    </location>
</feature>
<keyword evidence="2 4" id="KW-0238">DNA-binding</keyword>
<dbReference type="InterPro" id="IPR050211">
    <property type="entry name" value="FOX_domain-containing"/>
</dbReference>
<dbReference type="Pfam" id="PF00250">
    <property type="entry name" value="Forkhead"/>
    <property type="match status" value="1"/>
</dbReference>
<keyword evidence="3 4" id="KW-0539">Nucleus</keyword>
<evidence type="ECO:0000313" key="8">
    <source>
        <dbReference type="Proteomes" id="UP000075884"/>
    </source>
</evidence>
<dbReference type="GO" id="GO:0009653">
    <property type="term" value="P:anatomical structure morphogenesis"/>
    <property type="evidence" value="ECO:0007669"/>
    <property type="project" value="TreeGrafter"/>
</dbReference>
<dbReference type="PROSITE" id="PS50039">
    <property type="entry name" value="FORK_HEAD_3"/>
    <property type="match status" value="1"/>
</dbReference>
<dbReference type="PANTHER" id="PTHR11829">
    <property type="entry name" value="FORKHEAD BOX PROTEIN"/>
    <property type="match status" value="1"/>
</dbReference>
<comment type="subcellular location">
    <subcellularLocation>
        <location evidence="4">Nucleus</location>
    </subcellularLocation>
</comment>
<feature type="compositionally biased region" description="Basic and acidic residues" evidence="5">
    <location>
        <begin position="366"/>
        <end position="378"/>
    </location>
</feature>
<dbReference type="Gene3D" id="1.10.10.10">
    <property type="entry name" value="Winged helix-like DNA-binding domain superfamily/Winged helix DNA-binding domain"/>
    <property type="match status" value="1"/>
</dbReference>
<dbReference type="GO" id="GO:0005634">
    <property type="term" value="C:nucleus"/>
    <property type="evidence" value="ECO:0007669"/>
    <property type="project" value="UniProtKB-SubCell"/>
</dbReference>
<dbReference type="InterPro" id="IPR036388">
    <property type="entry name" value="WH-like_DNA-bd_sf"/>
</dbReference>
<feature type="compositionally biased region" description="Polar residues" evidence="5">
    <location>
        <begin position="492"/>
        <end position="522"/>
    </location>
</feature>
<dbReference type="FunFam" id="1.10.10.10:FF:000135">
    <property type="entry name" value="forkhead box protein G1"/>
    <property type="match status" value="1"/>
</dbReference>
<dbReference type="GO" id="GO:0030154">
    <property type="term" value="P:cell differentiation"/>
    <property type="evidence" value="ECO:0007669"/>
    <property type="project" value="TreeGrafter"/>
</dbReference>
<dbReference type="InterPro" id="IPR001766">
    <property type="entry name" value="Fork_head_dom"/>
</dbReference>